<dbReference type="SMART" id="SM00960">
    <property type="entry name" value="Robl_LC7"/>
    <property type="match status" value="1"/>
</dbReference>
<sequence length="198" mass="20471">MTAVDTHTRTGAEALSHEARSFRWLLQNLVEEVHGIRSVAVVSSDGLLLLGSEPDSRYAHPADEPPPAHPGLAGSRMDLAAVVSGLASLTVGAARLMDGGRVRQTTVAMADGVLVVMSISDGSLLGVHASADCDMSVVAYQMALFVGRAGHVLTPALRSELRQSSELADMADMADVADVPDMTQASQPPESSDGGGAV</sequence>
<dbReference type="Gene3D" id="3.30.450.30">
    <property type="entry name" value="Dynein light chain 2a, cytoplasmic"/>
    <property type="match status" value="1"/>
</dbReference>
<proteinExistence type="predicted"/>
<dbReference type="Pfam" id="PF03259">
    <property type="entry name" value="Robl_LC7"/>
    <property type="match status" value="1"/>
</dbReference>
<dbReference type="PANTHER" id="PTHR36222">
    <property type="entry name" value="SERINE PROTEASE INHIBITOR RV3364C"/>
    <property type="match status" value="1"/>
</dbReference>
<dbReference type="InterPro" id="IPR053141">
    <property type="entry name" value="Mycobact_SerProt_Inhib_Rv3364c"/>
</dbReference>
<dbReference type="InterPro" id="IPR004942">
    <property type="entry name" value="Roadblock/LAMTOR2_dom"/>
</dbReference>
<feature type="region of interest" description="Disordered" evidence="1">
    <location>
        <begin position="178"/>
        <end position="198"/>
    </location>
</feature>
<dbReference type="SUPFAM" id="SSF103196">
    <property type="entry name" value="Roadblock/LC7 domain"/>
    <property type="match status" value="1"/>
</dbReference>
<feature type="domain" description="Roadblock/LAMTOR2" evidence="2">
    <location>
        <begin position="23"/>
        <end position="129"/>
    </location>
</feature>
<accession>A0ABX0ZUW2</accession>
<organism evidence="3 4">
    <name type="scientific">Actinacidiphila epipremni</name>
    <dbReference type="NCBI Taxonomy" id="2053013"/>
    <lineage>
        <taxon>Bacteria</taxon>
        <taxon>Bacillati</taxon>
        <taxon>Actinomycetota</taxon>
        <taxon>Actinomycetes</taxon>
        <taxon>Kitasatosporales</taxon>
        <taxon>Streptomycetaceae</taxon>
        <taxon>Actinacidiphila</taxon>
    </lineage>
</organism>
<comment type="caution">
    <text evidence="3">The sequence shown here is derived from an EMBL/GenBank/DDBJ whole genome shotgun (WGS) entry which is preliminary data.</text>
</comment>
<dbReference type="RefSeq" id="WP_167986645.1">
    <property type="nucleotide sequence ID" value="NZ_JAATEJ010000035.1"/>
</dbReference>
<evidence type="ECO:0000313" key="3">
    <source>
        <dbReference type="EMBL" id="NJP47810.1"/>
    </source>
</evidence>
<protein>
    <submittedName>
        <fullName evidence="3">Roadblock/LC7 domain-containing protein</fullName>
    </submittedName>
</protein>
<evidence type="ECO:0000256" key="1">
    <source>
        <dbReference type="SAM" id="MobiDB-lite"/>
    </source>
</evidence>
<gene>
    <name evidence="3" type="ORF">HCN08_31055</name>
</gene>
<evidence type="ECO:0000259" key="2">
    <source>
        <dbReference type="SMART" id="SM00960"/>
    </source>
</evidence>
<name>A0ABX0ZUW2_9ACTN</name>
<evidence type="ECO:0000313" key="4">
    <source>
        <dbReference type="Proteomes" id="UP000734511"/>
    </source>
</evidence>
<keyword evidence="4" id="KW-1185">Reference proteome</keyword>
<dbReference type="Proteomes" id="UP000734511">
    <property type="component" value="Unassembled WGS sequence"/>
</dbReference>
<reference evidence="3 4" key="1">
    <citation type="submission" date="2020-03" db="EMBL/GenBank/DDBJ databases">
        <title>WGS of actinomycetes isolated from Thailand.</title>
        <authorList>
            <person name="Thawai C."/>
        </authorList>
    </citation>
    <scope>NUCLEOTIDE SEQUENCE [LARGE SCALE GENOMIC DNA]</scope>
    <source>
        <strain evidence="3 4">PRB2-1</strain>
    </source>
</reference>
<dbReference type="EMBL" id="JAATEJ010000035">
    <property type="protein sequence ID" value="NJP47810.1"/>
    <property type="molecule type" value="Genomic_DNA"/>
</dbReference>
<dbReference type="PANTHER" id="PTHR36222:SF1">
    <property type="entry name" value="SERINE PROTEASE INHIBITOR RV3364C"/>
    <property type="match status" value="1"/>
</dbReference>